<proteinExistence type="predicted"/>
<evidence type="ECO:0000313" key="1">
    <source>
        <dbReference type="EMBL" id="CAG8752968.1"/>
    </source>
</evidence>
<keyword evidence="2" id="KW-1185">Reference proteome</keyword>
<protein>
    <submittedName>
        <fullName evidence="1">29726_t:CDS:1</fullName>
    </submittedName>
</protein>
<comment type="caution">
    <text evidence="1">The sequence shown here is derived from an EMBL/GenBank/DDBJ whole genome shotgun (WGS) entry which is preliminary data.</text>
</comment>
<dbReference type="EMBL" id="CAJVQC010033083">
    <property type="protein sequence ID" value="CAG8752968.1"/>
    <property type="molecule type" value="Genomic_DNA"/>
</dbReference>
<feature type="non-terminal residue" evidence="1">
    <location>
        <position position="382"/>
    </location>
</feature>
<organism evidence="1 2">
    <name type="scientific">Racocetra persica</name>
    <dbReference type="NCBI Taxonomy" id="160502"/>
    <lineage>
        <taxon>Eukaryota</taxon>
        <taxon>Fungi</taxon>
        <taxon>Fungi incertae sedis</taxon>
        <taxon>Mucoromycota</taxon>
        <taxon>Glomeromycotina</taxon>
        <taxon>Glomeromycetes</taxon>
        <taxon>Diversisporales</taxon>
        <taxon>Gigasporaceae</taxon>
        <taxon>Racocetra</taxon>
    </lineage>
</organism>
<evidence type="ECO:0000313" key="2">
    <source>
        <dbReference type="Proteomes" id="UP000789920"/>
    </source>
</evidence>
<reference evidence="1" key="1">
    <citation type="submission" date="2021-06" db="EMBL/GenBank/DDBJ databases">
        <authorList>
            <person name="Kallberg Y."/>
            <person name="Tangrot J."/>
            <person name="Rosling A."/>
        </authorList>
    </citation>
    <scope>NUCLEOTIDE SEQUENCE</scope>
    <source>
        <strain evidence="1">MA461A</strain>
    </source>
</reference>
<feature type="non-terminal residue" evidence="1">
    <location>
        <position position="1"/>
    </location>
</feature>
<dbReference type="Proteomes" id="UP000789920">
    <property type="component" value="Unassembled WGS sequence"/>
</dbReference>
<sequence length="382" mass="44222">KGLDERLGVPIVEKETMTLEMVDETIRDHSLYNPQALEYFFKILTDVSQDNNPDGDDEREDNISRQPRPTVTEVFDAYYDESAEEPLESIAFGSKEEERETELEVLLQKLIAECEAATKKEAEEKNNNIPDDRIKVARIEGAEETYPVGPYCEEVGVKEVKEKKEIEVEKEEAGVEKDEEKEVEVKREEKEETKEEKREKYEENVPARIGKIVGETEDKDDDNEADKDEKDNDDDDETIVDEEDDEKKEDVKELTKKNGDSKEQFDPGRFDQSGIIVEKDLEKANEKWKKKVRVFLDENEGDFDENKREEFISPRVLTFDAAPSQVVEATSAQKRLLCELITPHYYITALRVYDIFVVVGMAQIYQTAIVTYYDIQDLRVAE</sequence>
<accession>A0ACA9QHH6</accession>
<name>A0ACA9QHH6_9GLOM</name>
<gene>
    <name evidence="1" type="ORF">RPERSI_LOCUS14389</name>
</gene>